<dbReference type="EMBL" id="FMYM01000001">
    <property type="protein sequence ID" value="SDB82290.1"/>
    <property type="molecule type" value="Genomic_DNA"/>
</dbReference>
<accession>A0A1G6GK18</accession>
<keyword evidence="2" id="KW-1185">Reference proteome</keyword>
<reference evidence="2" key="1">
    <citation type="submission" date="2016-09" db="EMBL/GenBank/DDBJ databases">
        <authorList>
            <person name="Varghese N."/>
            <person name="Submissions S."/>
        </authorList>
    </citation>
    <scope>NUCLEOTIDE SEQUENCE [LARGE SCALE GENOMIC DNA]</scope>
    <source>
        <strain evidence="2">25nlg</strain>
    </source>
</reference>
<evidence type="ECO:0000313" key="1">
    <source>
        <dbReference type="EMBL" id="SDB82290.1"/>
    </source>
</evidence>
<protein>
    <recommendedName>
        <fullName evidence="3">Two component regulator propeller</fullName>
    </recommendedName>
</protein>
<proteinExistence type="predicted"/>
<dbReference type="InterPro" id="IPR011047">
    <property type="entry name" value="Quinoprotein_ADH-like_sf"/>
</dbReference>
<gene>
    <name evidence="1" type="ORF">SAMN05421737_101166</name>
</gene>
<dbReference type="AlphaFoldDB" id="A0A1G6GK18"/>
<organism evidence="1 2">
    <name type="scientific">Shouchella lonarensis</name>
    <dbReference type="NCBI Taxonomy" id="1464122"/>
    <lineage>
        <taxon>Bacteria</taxon>
        <taxon>Bacillati</taxon>
        <taxon>Bacillota</taxon>
        <taxon>Bacilli</taxon>
        <taxon>Bacillales</taxon>
        <taxon>Bacillaceae</taxon>
        <taxon>Shouchella</taxon>
    </lineage>
</organism>
<dbReference type="SUPFAM" id="SSF50998">
    <property type="entry name" value="Quinoprotein alcohol dehydrogenase-like"/>
    <property type="match status" value="1"/>
</dbReference>
<dbReference type="Proteomes" id="UP000242662">
    <property type="component" value="Unassembled WGS sequence"/>
</dbReference>
<evidence type="ECO:0008006" key="3">
    <source>
        <dbReference type="Google" id="ProtNLM"/>
    </source>
</evidence>
<evidence type="ECO:0000313" key="2">
    <source>
        <dbReference type="Proteomes" id="UP000242662"/>
    </source>
</evidence>
<name>A0A1G6GK18_9BACI</name>
<dbReference type="STRING" id="1464122.SAMN05421737_101166"/>
<sequence>MNIEMTKVHPPVTKECFFHVDVQGRIYVGVNHAKGILFSIYDNQSGWTQTEIPIQITYDEIALFQQCKENKYAMVYRGEDGWCLSIHTSTGKMIRSITLPLPLDIICWYLDERDLLWIGMGEESIFGDEGCECDSVYCYSLDGELVFSGIDEDLSDMCAPNICECYAIARKDGLMYVAYYPDLVIAAFDETSIKRVWVLNENSQFDFGYGQLSISREGFWLATDEHALYFVSHHVNEGMKQVKCCDISGKELHIHALKLTEKAIYAHTDTGIYQYELQ</sequence>